<dbReference type="InterPro" id="IPR013216">
    <property type="entry name" value="Methyltransf_11"/>
</dbReference>
<dbReference type="InterPro" id="IPR051052">
    <property type="entry name" value="Diverse_substrate_MTase"/>
</dbReference>
<dbReference type="InterPro" id="IPR029063">
    <property type="entry name" value="SAM-dependent_MTases_sf"/>
</dbReference>
<dbReference type="Gene3D" id="3.40.50.150">
    <property type="entry name" value="Vaccinia Virus protein VP39"/>
    <property type="match status" value="1"/>
</dbReference>
<dbReference type="GO" id="GO:0008168">
    <property type="term" value="F:methyltransferase activity"/>
    <property type="evidence" value="ECO:0007669"/>
    <property type="project" value="UniProtKB-KW"/>
</dbReference>
<organism evidence="5 6">
    <name type="scientific">Sinanodonta woodiana</name>
    <name type="common">Chinese pond mussel</name>
    <name type="synonym">Anodonta woodiana</name>
    <dbReference type="NCBI Taxonomy" id="1069815"/>
    <lineage>
        <taxon>Eukaryota</taxon>
        <taxon>Metazoa</taxon>
        <taxon>Spiralia</taxon>
        <taxon>Lophotrochozoa</taxon>
        <taxon>Mollusca</taxon>
        <taxon>Bivalvia</taxon>
        <taxon>Autobranchia</taxon>
        <taxon>Heteroconchia</taxon>
        <taxon>Palaeoheterodonta</taxon>
        <taxon>Unionida</taxon>
        <taxon>Unionoidea</taxon>
        <taxon>Unionidae</taxon>
        <taxon>Unioninae</taxon>
        <taxon>Sinanodonta</taxon>
    </lineage>
</organism>
<dbReference type="AlphaFoldDB" id="A0ABD3UIS2"/>
<dbReference type="CDD" id="cd02440">
    <property type="entry name" value="AdoMet_MTases"/>
    <property type="match status" value="1"/>
</dbReference>
<protein>
    <recommendedName>
        <fullName evidence="4">Methyltransferase type 11 domain-containing protein</fullName>
    </recommendedName>
</protein>
<keyword evidence="2" id="KW-0489">Methyltransferase</keyword>
<evidence type="ECO:0000256" key="2">
    <source>
        <dbReference type="ARBA" id="ARBA00022603"/>
    </source>
</evidence>
<proteinExistence type="inferred from homology"/>
<reference evidence="5 6" key="1">
    <citation type="submission" date="2024-11" db="EMBL/GenBank/DDBJ databases">
        <title>Chromosome-level genome assembly of the freshwater bivalve Anodonta woodiana.</title>
        <authorList>
            <person name="Chen X."/>
        </authorList>
    </citation>
    <scope>NUCLEOTIDE SEQUENCE [LARGE SCALE GENOMIC DNA]</scope>
    <source>
        <strain evidence="5">MN2024</strain>
        <tissue evidence="5">Gills</tissue>
    </source>
</reference>
<gene>
    <name evidence="5" type="ORF">ACJMK2_019295</name>
</gene>
<dbReference type="GO" id="GO:0032259">
    <property type="term" value="P:methylation"/>
    <property type="evidence" value="ECO:0007669"/>
    <property type="project" value="UniProtKB-KW"/>
</dbReference>
<evidence type="ECO:0000256" key="3">
    <source>
        <dbReference type="ARBA" id="ARBA00022679"/>
    </source>
</evidence>
<keyword evidence="6" id="KW-1185">Reference proteome</keyword>
<sequence length="219" mass="24867">MEDKLQKQFDAITEWQKRYCKHDITSDEVKYIYNEWAEVGYDEMMSSEIWGCPKIVADTLEEVYGSNEEKMRLKILDIGAGSGRCGIELKKKGFQHIDGKDPAESMLAKAKEKNVYEAYINTAMTDKDLDIADGIYDVVTACGVAGYLCSKAVREMTRIVKSGGTIVIASNYEQRAFHGNLEGTLKSLETELKIVLLKREVKDGYLYKQRADVMVYRVL</sequence>
<evidence type="ECO:0000259" key="4">
    <source>
        <dbReference type="Pfam" id="PF08241"/>
    </source>
</evidence>
<name>A0ABD3UIS2_SINWO</name>
<comment type="similarity">
    <text evidence="1">Belongs to the methyltransferase superfamily.</text>
</comment>
<evidence type="ECO:0000313" key="6">
    <source>
        <dbReference type="Proteomes" id="UP001634394"/>
    </source>
</evidence>
<dbReference type="PANTHER" id="PTHR44942">
    <property type="entry name" value="METHYLTRANSF_11 DOMAIN-CONTAINING PROTEIN"/>
    <property type="match status" value="1"/>
</dbReference>
<evidence type="ECO:0000313" key="5">
    <source>
        <dbReference type="EMBL" id="KAL3848438.1"/>
    </source>
</evidence>
<dbReference type="EMBL" id="JBJQND010000016">
    <property type="protein sequence ID" value="KAL3848438.1"/>
    <property type="molecule type" value="Genomic_DNA"/>
</dbReference>
<comment type="caution">
    <text evidence="5">The sequence shown here is derived from an EMBL/GenBank/DDBJ whole genome shotgun (WGS) entry which is preliminary data.</text>
</comment>
<accession>A0ABD3UIS2</accession>
<dbReference type="Proteomes" id="UP001634394">
    <property type="component" value="Unassembled WGS sequence"/>
</dbReference>
<dbReference type="Pfam" id="PF08241">
    <property type="entry name" value="Methyltransf_11"/>
    <property type="match status" value="1"/>
</dbReference>
<evidence type="ECO:0000256" key="1">
    <source>
        <dbReference type="ARBA" id="ARBA00008361"/>
    </source>
</evidence>
<dbReference type="SUPFAM" id="SSF53335">
    <property type="entry name" value="S-adenosyl-L-methionine-dependent methyltransferases"/>
    <property type="match status" value="1"/>
</dbReference>
<feature type="domain" description="Methyltransferase type 11" evidence="4">
    <location>
        <begin position="76"/>
        <end position="168"/>
    </location>
</feature>
<keyword evidence="3" id="KW-0808">Transferase</keyword>
<dbReference type="PANTHER" id="PTHR44942:SF4">
    <property type="entry name" value="METHYLTRANSFERASE TYPE 11 DOMAIN-CONTAINING PROTEIN"/>
    <property type="match status" value="1"/>
</dbReference>